<evidence type="ECO:0000256" key="11">
    <source>
        <dbReference type="ARBA" id="ARBA00022741"/>
    </source>
</evidence>
<name>A0A1G9C0E2_9FLAO</name>
<dbReference type="Proteomes" id="UP000199580">
    <property type="component" value="Unassembled WGS sequence"/>
</dbReference>
<keyword evidence="6" id="KW-0004">4Fe-4S</keyword>
<dbReference type="STRING" id="1128970.SAMN04487935_3421"/>
<evidence type="ECO:0000256" key="12">
    <source>
        <dbReference type="ARBA" id="ARBA00022777"/>
    </source>
</evidence>
<dbReference type="CDD" id="cd16917">
    <property type="entry name" value="HATPase_UhpB-NarQ-NarX-like"/>
    <property type="match status" value="1"/>
</dbReference>
<proteinExistence type="predicted"/>
<dbReference type="EC" id="2.7.13.3" evidence="4"/>
<dbReference type="SMART" id="SM00387">
    <property type="entry name" value="HATPase_c"/>
    <property type="match status" value="1"/>
</dbReference>
<dbReference type="InterPro" id="IPR003594">
    <property type="entry name" value="HATPase_dom"/>
</dbReference>
<evidence type="ECO:0000313" key="22">
    <source>
        <dbReference type="EMBL" id="SDK45162.1"/>
    </source>
</evidence>
<dbReference type="EMBL" id="FNEZ01000006">
    <property type="protein sequence ID" value="SDK45162.1"/>
    <property type="molecule type" value="Genomic_DNA"/>
</dbReference>
<keyword evidence="15" id="KW-0902">Two-component regulatory system</keyword>
<evidence type="ECO:0000256" key="5">
    <source>
        <dbReference type="ARBA" id="ARBA00017322"/>
    </source>
</evidence>
<keyword evidence="14" id="KW-0408">Iron</keyword>
<dbReference type="AlphaFoldDB" id="A0A1G9C0E2"/>
<evidence type="ECO:0000256" key="6">
    <source>
        <dbReference type="ARBA" id="ARBA00022485"/>
    </source>
</evidence>
<dbReference type="GO" id="GO:0051539">
    <property type="term" value="F:4 iron, 4 sulfur cluster binding"/>
    <property type="evidence" value="ECO:0007669"/>
    <property type="project" value="UniProtKB-KW"/>
</dbReference>
<sequence length="587" mass="68189">MIISKTYHLKIFIIFIFFCSGSISARTATDSIGIYLAKNEDLKALKYAINQSDYLFKNKLYNKWCANNIQKSKIYLKLNDHQKAIGVLFETLKFTEKKQLKFEKVLVFNEIGKVYQLTLDKTKSYKYFKSAENMAMELGNDTLKAYCQQGLFVHSMAQNNETSARFYMKSIKDLYKNNGNSDQIYRSYSNYASYNFKFGQGELAKKYLDTAIYYASKNRKIKYLKVCYANLGYYYFTVEKNFKKGEEQYLKSLALTPKDTISQDATDDYLNLSYAYEQMNDFKTANKYMMKYIDNMVIIYQDKVNSNLRDAETRYQIEKVETEYKKRQQELLEEQSKNQKIFLVIIALIIILSILLYFFLQNMRLKEKNKFKDIESRVQQNIINATIDGQELERKKIASVLHDNISAQLSSAGLHLSAFSAITKTDSQEIAKTRAILKEAHDKVRDLSHELLPVLLAKFGLLYALQDLCEKNSNSLLHFEYSGNVFTFKRFNEEFEMKVYFIVTELLNNILKHSEATEAELTINEEKSQLKITVKDNGKGFKTTKTTDEGFGLTQIRARIQNMNGTFKVDSKPDHGTTVTLNIPVVE</sequence>
<accession>A0A1G9C0E2</accession>
<keyword evidence="7" id="KW-0963">Cytoplasm</keyword>
<keyword evidence="19" id="KW-0812">Transmembrane</keyword>
<dbReference type="InterPro" id="IPR011712">
    <property type="entry name" value="Sig_transdc_His_kin_sub3_dim/P"/>
</dbReference>
<gene>
    <name evidence="22" type="ORF">SAMN04487935_3421</name>
</gene>
<keyword evidence="23" id="KW-1185">Reference proteome</keyword>
<dbReference type="PRINTS" id="PR00344">
    <property type="entry name" value="BCTRLSENSOR"/>
</dbReference>
<keyword evidence="8" id="KW-0597">Phosphoprotein</keyword>
<keyword evidence="19" id="KW-1133">Transmembrane helix</keyword>
<evidence type="ECO:0000259" key="21">
    <source>
        <dbReference type="PROSITE" id="PS50109"/>
    </source>
</evidence>
<keyword evidence="11" id="KW-0547">Nucleotide-binding</keyword>
<dbReference type="InterPro" id="IPR011990">
    <property type="entry name" value="TPR-like_helical_dom_sf"/>
</dbReference>
<keyword evidence="16" id="KW-0411">Iron-sulfur</keyword>
<evidence type="ECO:0000256" key="8">
    <source>
        <dbReference type="ARBA" id="ARBA00022553"/>
    </source>
</evidence>
<dbReference type="PROSITE" id="PS50109">
    <property type="entry name" value="HIS_KIN"/>
    <property type="match status" value="1"/>
</dbReference>
<dbReference type="Pfam" id="PF07730">
    <property type="entry name" value="HisKA_3"/>
    <property type="match status" value="1"/>
</dbReference>
<comment type="subcellular location">
    <subcellularLocation>
        <location evidence="3">Cytoplasm</location>
    </subcellularLocation>
</comment>
<evidence type="ECO:0000313" key="23">
    <source>
        <dbReference type="Proteomes" id="UP000199580"/>
    </source>
</evidence>
<evidence type="ECO:0000256" key="1">
    <source>
        <dbReference type="ARBA" id="ARBA00000085"/>
    </source>
</evidence>
<dbReference type="SUPFAM" id="SSF48452">
    <property type="entry name" value="TPR-like"/>
    <property type="match status" value="1"/>
</dbReference>
<evidence type="ECO:0000256" key="13">
    <source>
        <dbReference type="ARBA" id="ARBA00022840"/>
    </source>
</evidence>
<dbReference type="GO" id="GO:0005524">
    <property type="term" value="F:ATP binding"/>
    <property type="evidence" value="ECO:0007669"/>
    <property type="project" value="UniProtKB-KW"/>
</dbReference>
<evidence type="ECO:0000256" key="17">
    <source>
        <dbReference type="ARBA" id="ARBA00024827"/>
    </source>
</evidence>
<dbReference type="GO" id="GO:0046872">
    <property type="term" value="F:metal ion binding"/>
    <property type="evidence" value="ECO:0007669"/>
    <property type="project" value="UniProtKB-KW"/>
</dbReference>
<feature type="transmembrane region" description="Helical" evidence="19">
    <location>
        <begin position="341"/>
        <end position="360"/>
    </location>
</feature>
<comment type="catalytic activity">
    <reaction evidence="1">
        <text>ATP + protein L-histidine = ADP + protein N-phospho-L-histidine.</text>
        <dbReference type="EC" id="2.7.13.3"/>
    </reaction>
</comment>
<comment type="cofactor">
    <cofactor evidence="2">
        <name>[4Fe-4S] cluster</name>
        <dbReference type="ChEBI" id="CHEBI:49883"/>
    </cofactor>
</comment>
<evidence type="ECO:0000256" key="7">
    <source>
        <dbReference type="ARBA" id="ARBA00022490"/>
    </source>
</evidence>
<dbReference type="GO" id="GO:0016020">
    <property type="term" value="C:membrane"/>
    <property type="evidence" value="ECO:0007669"/>
    <property type="project" value="InterPro"/>
</dbReference>
<dbReference type="PANTHER" id="PTHR24421:SF10">
    <property type="entry name" value="NITRATE_NITRITE SENSOR PROTEIN NARQ"/>
    <property type="match status" value="1"/>
</dbReference>
<keyword evidence="19" id="KW-0472">Membrane</keyword>
<keyword evidence="20" id="KW-0732">Signal</keyword>
<dbReference type="GO" id="GO:0005737">
    <property type="term" value="C:cytoplasm"/>
    <property type="evidence" value="ECO:0007669"/>
    <property type="project" value="UniProtKB-SubCell"/>
</dbReference>
<evidence type="ECO:0000256" key="16">
    <source>
        <dbReference type="ARBA" id="ARBA00023014"/>
    </source>
</evidence>
<feature type="domain" description="Histidine kinase" evidence="21">
    <location>
        <begin position="502"/>
        <end position="587"/>
    </location>
</feature>
<dbReference type="GO" id="GO:0000155">
    <property type="term" value="F:phosphorelay sensor kinase activity"/>
    <property type="evidence" value="ECO:0007669"/>
    <property type="project" value="InterPro"/>
</dbReference>
<keyword evidence="13" id="KW-0067">ATP-binding</keyword>
<reference evidence="22 23" key="1">
    <citation type="submission" date="2016-10" db="EMBL/GenBank/DDBJ databases">
        <authorList>
            <person name="de Groot N.N."/>
        </authorList>
    </citation>
    <scope>NUCLEOTIDE SEQUENCE [LARGE SCALE GENOMIC DNA]</scope>
    <source>
        <strain evidence="22 23">CGMCC 1.10076</strain>
    </source>
</reference>
<keyword evidence="12" id="KW-0418">Kinase</keyword>
<protein>
    <recommendedName>
        <fullName evidence="5">Oxygen sensor histidine kinase NreB</fullName>
        <ecNumber evidence="4">2.7.13.3</ecNumber>
    </recommendedName>
    <alternativeName>
        <fullName evidence="18">Nitrogen regulation protein B</fullName>
    </alternativeName>
</protein>
<organism evidence="22 23">
    <name type="scientific">Flavobacterium noncentrifugens</name>
    <dbReference type="NCBI Taxonomy" id="1128970"/>
    <lineage>
        <taxon>Bacteria</taxon>
        <taxon>Pseudomonadati</taxon>
        <taxon>Bacteroidota</taxon>
        <taxon>Flavobacteriia</taxon>
        <taxon>Flavobacteriales</taxon>
        <taxon>Flavobacteriaceae</taxon>
        <taxon>Flavobacterium</taxon>
    </lineage>
</organism>
<keyword evidence="9" id="KW-0808">Transferase</keyword>
<dbReference type="GO" id="GO:0046983">
    <property type="term" value="F:protein dimerization activity"/>
    <property type="evidence" value="ECO:0007669"/>
    <property type="project" value="InterPro"/>
</dbReference>
<dbReference type="Gene3D" id="1.25.40.10">
    <property type="entry name" value="Tetratricopeptide repeat domain"/>
    <property type="match status" value="2"/>
</dbReference>
<evidence type="ECO:0000256" key="18">
    <source>
        <dbReference type="ARBA" id="ARBA00030800"/>
    </source>
</evidence>
<feature type="signal peptide" evidence="20">
    <location>
        <begin position="1"/>
        <end position="25"/>
    </location>
</feature>
<evidence type="ECO:0000256" key="19">
    <source>
        <dbReference type="SAM" id="Phobius"/>
    </source>
</evidence>
<evidence type="ECO:0000256" key="9">
    <source>
        <dbReference type="ARBA" id="ARBA00022679"/>
    </source>
</evidence>
<dbReference type="InterPro" id="IPR036890">
    <property type="entry name" value="HATPase_C_sf"/>
</dbReference>
<dbReference type="InterPro" id="IPR005467">
    <property type="entry name" value="His_kinase_dom"/>
</dbReference>
<evidence type="ECO:0000256" key="10">
    <source>
        <dbReference type="ARBA" id="ARBA00022723"/>
    </source>
</evidence>
<evidence type="ECO:0000256" key="4">
    <source>
        <dbReference type="ARBA" id="ARBA00012438"/>
    </source>
</evidence>
<keyword evidence="10" id="KW-0479">Metal-binding</keyword>
<dbReference type="PANTHER" id="PTHR24421">
    <property type="entry name" value="NITRATE/NITRITE SENSOR PROTEIN NARX-RELATED"/>
    <property type="match status" value="1"/>
</dbReference>
<evidence type="ECO:0000256" key="3">
    <source>
        <dbReference type="ARBA" id="ARBA00004496"/>
    </source>
</evidence>
<evidence type="ECO:0000256" key="14">
    <source>
        <dbReference type="ARBA" id="ARBA00023004"/>
    </source>
</evidence>
<dbReference type="InterPro" id="IPR004358">
    <property type="entry name" value="Sig_transdc_His_kin-like_C"/>
</dbReference>
<feature type="chain" id="PRO_5011518175" description="Oxygen sensor histidine kinase NreB" evidence="20">
    <location>
        <begin position="26"/>
        <end position="587"/>
    </location>
</feature>
<evidence type="ECO:0000256" key="20">
    <source>
        <dbReference type="SAM" id="SignalP"/>
    </source>
</evidence>
<dbReference type="Gene3D" id="3.30.565.10">
    <property type="entry name" value="Histidine kinase-like ATPase, C-terminal domain"/>
    <property type="match status" value="1"/>
</dbReference>
<evidence type="ECO:0000256" key="2">
    <source>
        <dbReference type="ARBA" id="ARBA00001966"/>
    </source>
</evidence>
<dbReference type="InterPro" id="IPR050482">
    <property type="entry name" value="Sensor_HK_TwoCompSys"/>
</dbReference>
<dbReference type="Pfam" id="PF02518">
    <property type="entry name" value="HATPase_c"/>
    <property type="match status" value="1"/>
</dbReference>
<evidence type="ECO:0000256" key="15">
    <source>
        <dbReference type="ARBA" id="ARBA00023012"/>
    </source>
</evidence>
<dbReference type="Gene3D" id="1.20.5.1930">
    <property type="match status" value="1"/>
</dbReference>
<comment type="function">
    <text evidence="17">Member of the two-component regulatory system NreB/NreC involved in the control of dissimilatory nitrate/nitrite reduction in response to oxygen. NreB functions as a direct oxygen sensor histidine kinase which is autophosphorylated, in the absence of oxygen, probably at the conserved histidine residue, and transfers its phosphate group probably to a conserved aspartate residue of NreC. NreB/NreC activates the expression of the nitrate (narGHJI) and nitrite (nir) reductase operons, as well as the putative nitrate transporter gene narT.</text>
</comment>
<dbReference type="SUPFAM" id="SSF55874">
    <property type="entry name" value="ATPase domain of HSP90 chaperone/DNA topoisomerase II/histidine kinase"/>
    <property type="match status" value="1"/>
</dbReference>